<evidence type="ECO:0000313" key="2">
    <source>
        <dbReference type="Proteomes" id="UP001221898"/>
    </source>
</evidence>
<comment type="caution">
    <text evidence="1">The sequence shown here is derived from an EMBL/GenBank/DDBJ whole genome shotgun (WGS) entry which is preliminary data.</text>
</comment>
<reference evidence="1" key="1">
    <citation type="journal article" date="2023" name="Science">
        <title>Genome structures resolve the early diversification of teleost fishes.</title>
        <authorList>
            <person name="Parey E."/>
            <person name="Louis A."/>
            <person name="Montfort J."/>
            <person name="Bouchez O."/>
            <person name="Roques C."/>
            <person name="Iampietro C."/>
            <person name="Lluch J."/>
            <person name="Castinel A."/>
            <person name="Donnadieu C."/>
            <person name="Desvignes T."/>
            <person name="Floi Bucao C."/>
            <person name="Jouanno E."/>
            <person name="Wen M."/>
            <person name="Mejri S."/>
            <person name="Dirks R."/>
            <person name="Jansen H."/>
            <person name="Henkel C."/>
            <person name="Chen W.J."/>
            <person name="Zahm M."/>
            <person name="Cabau C."/>
            <person name="Klopp C."/>
            <person name="Thompson A.W."/>
            <person name="Robinson-Rechavi M."/>
            <person name="Braasch I."/>
            <person name="Lecointre G."/>
            <person name="Bobe J."/>
            <person name="Postlethwait J.H."/>
            <person name="Berthelot C."/>
            <person name="Roest Crollius H."/>
            <person name="Guiguen Y."/>
        </authorList>
    </citation>
    <scope>NUCLEOTIDE SEQUENCE</scope>
    <source>
        <strain evidence="1">NC1722</strain>
    </source>
</reference>
<evidence type="ECO:0000313" key="1">
    <source>
        <dbReference type="EMBL" id="KAJ8388911.1"/>
    </source>
</evidence>
<gene>
    <name evidence="1" type="ORF">AAFF_G00126670</name>
</gene>
<name>A0AAD7RTX0_9TELE</name>
<organism evidence="1 2">
    <name type="scientific">Aldrovandia affinis</name>
    <dbReference type="NCBI Taxonomy" id="143900"/>
    <lineage>
        <taxon>Eukaryota</taxon>
        <taxon>Metazoa</taxon>
        <taxon>Chordata</taxon>
        <taxon>Craniata</taxon>
        <taxon>Vertebrata</taxon>
        <taxon>Euteleostomi</taxon>
        <taxon>Actinopterygii</taxon>
        <taxon>Neopterygii</taxon>
        <taxon>Teleostei</taxon>
        <taxon>Notacanthiformes</taxon>
        <taxon>Halosauridae</taxon>
        <taxon>Aldrovandia</taxon>
    </lineage>
</organism>
<protein>
    <submittedName>
        <fullName evidence="1">Uncharacterized protein</fullName>
    </submittedName>
</protein>
<proteinExistence type="predicted"/>
<accession>A0AAD7RTX0</accession>
<sequence>MAGSRGHFSAYSCSGLKQSPSPNVNGLRLQRSPHLRHVGVEILPRIPCIGLEEQGCPTSGGGAERCSGEYGYLKGQPLSGALLLASPSVKESQCPPIHSRLERVLGKGRVAETHGRSGTGSS</sequence>
<dbReference type="Proteomes" id="UP001221898">
    <property type="component" value="Unassembled WGS sequence"/>
</dbReference>
<keyword evidence="2" id="KW-1185">Reference proteome</keyword>
<dbReference type="AlphaFoldDB" id="A0AAD7RTX0"/>
<dbReference type="EMBL" id="JAINUG010000189">
    <property type="protein sequence ID" value="KAJ8388911.1"/>
    <property type="molecule type" value="Genomic_DNA"/>
</dbReference>